<dbReference type="InterPro" id="IPR000182">
    <property type="entry name" value="GNAT_dom"/>
</dbReference>
<organism evidence="2 3">
    <name type="scientific">Ligilactobacillus equi DSM 15833 = JCM 10991</name>
    <dbReference type="NCBI Taxonomy" id="1423740"/>
    <lineage>
        <taxon>Bacteria</taxon>
        <taxon>Bacillati</taxon>
        <taxon>Bacillota</taxon>
        <taxon>Bacilli</taxon>
        <taxon>Lactobacillales</taxon>
        <taxon>Lactobacillaceae</taxon>
        <taxon>Ligilactobacillus</taxon>
    </lineage>
</organism>
<dbReference type="PROSITE" id="PS51186">
    <property type="entry name" value="GNAT"/>
    <property type="match status" value="1"/>
</dbReference>
<dbReference type="STRING" id="1423740.FC36_GL000069"/>
<dbReference type="PATRIC" id="fig|1423740.3.peg.73"/>
<evidence type="ECO:0000259" key="1">
    <source>
        <dbReference type="PROSITE" id="PS51186"/>
    </source>
</evidence>
<reference evidence="2 3" key="1">
    <citation type="journal article" date="2015" name="Genome Announc.">
        <title>Expanding the biotechnology potential of lactobacilli through comparative genomics of 213 strains and associated genera.</title>
        <authorList>
            <person name="Sun Z."/>
            <person name="Harris H.M."/>
            <person name="McCann A."/>
            <person name="Guo C."/>
            <person name="Argimon S."/>
            <person name="Zhang W."/>
            <person name="Yang X."/>
            <person name="Jeffery I.B."/>
            <person name="Cooney J.C."/>
            <person name="Kagawa T.F."/>
            <person name="Liu W."/>
            <person name="Song Y."/>
            <person name="Salvetti E."/>
            <person name="Wrobel A."/>
            <person name="Rasinkangas P."/>
            <person name="Parkhill J."/>
            <person name="Rea M.C."/>
            <person name="O'Sullivan O."/>
            <person name="Ritari J."/>
            <person name="Douillard F.P."/>
            <person name="Paul Ross R."/>
            <person name="Yang R."/>
            <person name="Briner A.E."/>
            <person name="Felis G.E."/>
            <person name="de Vos W.M."/>
            <person name="Barrangou R."/>
            <person name="Klaenhammer T.R."/>
            <person name="Caufield P.W."/>
            <person name="Cui Y."/>
            <person name="Zhang H."/>
            <person name="O'Toole P.W."/>
        </authorList>
    </citation>
    <scope>NUCLEOTIDE SEQUENCE [LARGE SCALE GENOMIC DNA]</scope>
    <source>
        <strain evidence="2 3">DSM 15833</strain>
    </source>
</reference>
<dbReference type="CDD" id="cd04301">
    <property type="entry name" value="NAT_SF"/>
    <property type="match status" value="1"/>
</dbReference>
<sequence>MLLDRLQFFLGSSLKVKQLSPRAAETVWQLQSQDHTYHQTFQAKVPTLAEIAAEMTLLPEGARQAQKFYLGFYQDGNLVAVMDLVLNYPQVNQVWLGLLMVAKKQQGHGWGQKLMLALFSTLKREGYQVLQLANAQSLDQAQSFFRKIGFTKGAEFVAPTKLGHEIMVDLLIKEL</sequence>
<dbReference type="EMBL" id="AZFH01000067">
    <property type="protein sequence ID" value="KRL80233.1"/>
    <property type="molecule type" value="Genomic_DNA"/>
</dbReference>
<gene>
    <name evidence="2" type="ORF">FC36_GL000069</name>
</gene>
<protein>
    <recommendedName>
        <fullName evidence="1">N-acetyltransferase domain-containing protein</fullName>
    </recommendedName>
</protein>
<dbReference type="SUPFAM" id="SSF55729">
    <property type="entry name" value="Acyl-CoA N-acyltransferases (Nat)"/>
    <property type="match status" value="1"/>
</dbReference>
<accession>A0A0R1TGU3</accession>
<dbReference type="OrthoDB" id="9782266at2"/>
<evidence type="ECO:0000313" key="3">
    <source>
        <dbReference type="Proteomes" id="UP000051048"/>
    </source>
</evidence>
<dbReference type="RefSeq" id="WP_025020400.1">
    <property type="nucleotide sequence ID" value="NZ_AZFH01000067.1"/>
</dbReference>
<comment type="caution">
    <text evidence="2">The sequence shown here is derived from an EMBL/GenBank/DDBJ whole genome shotgun (WGS) entry which is preliminary data.</text>
</comment>
<name>A0A0R1TGU3_9LACO</name>
<feature type="domain" description="N-acetyltransferase" evidence="1">
    <location>
        <begin position="14"/>
        <end position="172"/>
    </location>
</feature>
<proteinExistence type="predicted"/>
<dbReference type="GO" id="GO:0016747">
    <property type="term" value="F:acyltransferase activity, transferring groups other than amino-acyl groups"/>
    <property type="evidence" value="ECO:0007669"/>
    <property type="project" value="InterPro"/>
</dbReference>
<evidence type="ECO:0000313" key="2">
    <source>
        <dbReference type="EMBL" id="KRL80233.1"/>
    </source>
</evidence>
<dbReference type="Pfam" id="PF00583">
    <property type="entry name" value="Acetyltransf_1"/>
    <property type="match status" value="1"/>
</dbReference>
<dbReference type="InterPro" id="IPR016181">
    <property type="entry name" value="Acyl_CoA_acyltransferase"/>
</dbReference>
<dbReference type="Gene3D" id="3.40.630.30">
    <property type="match status" value="1"/>
</dbReference>
<dbReference type="Proteomes" id="UP000051048">
    <property type="component" value="Unassembled WGS sequence"/>
</dbReference>
<dbReference type="AlphaFoldDB" id="A0A0R1TGU3"/>